<accession>A0ABW5XKQ7</accession>
<name>A0ABW5XKQ7_9MICO</name>
<dbReference type="InterPro" id="IPR029066">
    <property type="entry name" value="PLP-binding_barrel"/>
</dbReference>
<dbReference type="Gene3D" id="3.20.20.10">
    <property type="entry name" value="Alanine racemase"/>
    <property type="match status" value="1"/>
</dbReference>
<dbReference type="EC" id="5.1.1.1" evidence="2"/>
<evidence type="ECO:0000313" key="3">
    <source>
        <dbReference type="Proteomes" id="UP001597391"/>
    </source>
</evidence>
<dbReference type="InterPro" id="IPR051466">
    <property type="entry name" value="D-amino_acid_metab_enzyme"/>
</dbReference>
<dbReference type="Proteomes" id="UP001597391">
    <property type="component" value="Unassembled WGS sequence"/>
</dbReference>
<sequence>MASHLSQTLSAATTHLPAPISVVDLAAFDANARHMATRTHGKPIRVATKSLRNRTLIDRALETPGYQGLMCYSLREALWLVGHGYTDILVAYPTVDRAALASMAQDERALAEIVLIVDCVEHAELISAARPVSPVQVAFDVDASLRIGRNLGIPLHLGVRRSPVHTVQDAVSLLGAVASYEHVRVVGAMFYDAQIAGMPDNSWPVRTMKKISRVELAERRAEIVAALELRVDDLRVVNAGGTGSVGDYERATEVTEVTAGSGFYAPALFDGYRGLGLRPAAYFGLDVVRHPGAGFFTAFAGGYVASGPPHVTRRPVSVDSGFRFIGAEGVGEVQTALRMMRGTVRPEIGERVWFRHAKAGEQMERFNVTYLLDGSHIVDESVTYRGEGQNFG</sequence>
<protein>
    <submittedName>
        <fullName evidence="2">Alanine racemase</fullName>
        <ecNumber evidence="2">5.1.1.1</ecNumber>
    </submittedName>
</protein>
<dbReference type="GO" id="GO:0008784">
    <property type="term" value="F:alanine racemase activity"/>
    <property type="evidence" value="ECO:0007669"/>
    <property type="project" value="UniProtKB-EC"/>
</dbReference>
<dbReference type="RefSeq" id="WP_377467488.1">
    <property type="nucleotide sequence ID" value="NZ_JBHUOP010000006.1"/>
</dbReference>
<keyword evidence="3" id="KW-1185">Reference proteome</keyword>
<dbReference type="PANTHER" id="PTHR28004:SF2">
    <property type="entry name" value="D-SERINE DEHYDRATASE"/>
    <property type="match status" value="1"/>
</dbReference>
<dbReference type="EMBL" id="JBHUOP010000006">
    <property type="protein sequence ID" value="MFD2841468.1"/>
    <property type="molecule type" value="Genomic_DNA"/>
</dbReference>
<proteinExistence type="predicted"/>
<reference evidence="3" key="1">
    <citation type="journal article" date="2019" name="Int. J. Syst. Evol. Microbiol.">
        <title>The Global Catalogue of Microorganisms (GCM) 10K type strain sequencing project: providing services to taxonomists for standard genome sequencing and annotation.</title>
        <authorList>
            <consortium name="The Broad Institute Genomics Platform"/>
            <consortium name="The Broad Institute Genome Sequencing Center for Infectious Disease"/>
            <person name="Wu L."/>
            <person name="Ma J."/>
        </authorList>
    </citation>
    <scope>NUCLEOTIDE SEQUENCE [LARGE SCALE GENOMIC DNA]</scope>
    <source>
        <strain evidence="3">KCTC 33576</strain>
    </source>
</reference>
<dbReference type="SUPFAM" id="SSF51419">
    <property type="entry name" value="PLP-binding barrel"/>
    <property type="match status" value="1"/>
</dbReference>
<comment type="caution">
    <text evidence="2">The sequence shown here is derived from an EMBL/GenBank/DDBJ whole genome shotgun (WGS) entry which is preliminary data.</text>
</comment>
<evidence type="ECO:0000313" key="2">
    <source>
        <dbReference type="EMBL" id="MFD2841468.1"/>
    </source>
</evidence>
<organism evidence="2 3">
    <name type="scientific">Populibacterium corticicola</name>
    <dbReference type="NCBI Taxonomy" id="1812826"/>
    <lineage>
        <taxon>Bacteria</taxon>
        <taxon>Bacillati</taxon>
        <taxon>Actinomycetota</taxon>
        <taxon>Actinomycetes</taxon>
        <taxon>Micrococcales</taxon>
        <taxon>Jonesiaceae</taxon>
        <taxon>Populibacterium</taxon>
    </lineage>
</organism>
<feature type="domain" description="Alanine racemase N-terminal" evidence="1">
    <location>
        <begin position="23"/>
        <end position="264"/>
    </location>
</feature>
<dbReference type="Pfam" id="PF01168">
    <property type="entry name" value="Ala_racemase_N"/>
    <property type="match status" value="1"/>
</dbReference>
<evidence type="ECO:0000259" key="1">
    <source>
        <dbReference type="Pfam" id="PF01168"/>
    </source>
</evidence>
<dbReference type="PANTHER" id="PTHR28004">
    <property type="entry name" value="ZGC:162816-RELATED"/>
    <property type="match status" value="1"/>
</dbReference>
<gene>
    <name evidence="2" type="ORF">ACFSYH_12955</name>
</gene>
<dbReference type="InterPro" id="IPR001608">
    <property type="entry name" value="Ala_racemase_N"/>
</dbReference>
<keyword evidence="2" id="KW-0413">Isomerase</keyword>